<dbReference type="PANTHER" id="PTHR21695">
    <property type="entry name" value="ZINC FINGER PROTEIN 414"/>
    <property type="match status" value="1"/>
</dbReference>
<dbReference type="PANTHER" id="PTHR21695:SF0">
    <property type="entry name" value="ZINC FINGER PROTEIN 414"/>
    <property type="match status" value="1"/>
</dbReference>
<reference evidence="4" key="1">
    <citation type="submission" date="2023-09" db="UniProtKB">
        <authorList>
            <consortium name="Ensembl"/>
        </authorList>
    </citation>
    <scope>IDENTIFICATION</scope>
</reference>
<dbReference type="Ensembl" id="ENSSPAT00000017191.1">
    <property type="protein sequence ID" value="ENSSPAP00000016927.1"/>
    <property type="gene ID" value="ENSSPAG00000012783.1"/>
</dbReference>
<evidence type="ECO:0000256" key="1">
    <source>
        <dbReference type="PROSITE-ProRule" id="PRU00042"/>
    </source>
</evidence>
<reference evidence="6" key="2">
    <citation type="submission" date="2025-04" db="UniProtKB">
        <authorList>
            <consortium name="RefSeq"/>
        </authorList>
    </citation>
    <scope>IDENTIFICATION</scope>
</reference>
<feature type="compositionally biased region" description="Polar residues" evidence="2">
    <location>
        <begin position="1"/>
        <end position="21"/>
    </location>
</feature>
<feature type="region of interest" description="Disordered" evidence="2">
    <location>
        <begin position="118"/>
        <end position="206"/>
    </location>
</feature>
<dbReference type="InterPro" id="IPR031799">
    <property type="entry name" value="Znf-C2H2_ribbon"/>
</dbReference>
<sequence length="334" mass="36147">MTATMMSSGSTILQTSENDNGGNKRIPCPLHGCKRVYADKSALESHIQDHEIPAQSLPGKVLMCSTVGCSGSFPNMQKLMEHMRHHHKPNLFFQCESCRTKLRSYRGLLTHLHTCSKVPRSRTKPPELTLPSPAAGNHPNVTATAMDQQPPQLESVSAAQQLPSQMPNQDGSFPTAVPQPDSAGPPLLGPPILPLPEAFPPQLAPPQLTEATHQPLLRNEASNLPSSLNLDGPKAASDRPDAQGLQQTQSRSHESVHPASGSAPHSPPGSTAVWKKNQGISCNRRILWEHTRGRYTCVQCGHTVTNRKEMTQHINSQHSGSKAAEDTTNSANNT</sequence>
<keyword evidence="1" id="KW-0863">Zinc-finger</keyword>
<evidence type="ECO:0000313" key="4">
    <source>
        <dbReference type="Ensembl" id="ENSSPAP00000016927.1"/>
    </source>
</evidence>
<keyword evidence="1" id="KW-0479">Metal-binding</keyword>
<accession>A0A3B5ATR4</accession>
<dbReference type="STRING" id="144197.ENSSPAP00000016927"/>
<dbReference type="AlphaFoldDB" id="A0A3B5ATR4"/>
<organism evidence="4">
    <name type="scientific">Stegastes partitus</name>
    <name type="common">bicolor damselfish</name>
    <dbReference type="NCBI Taxonomy" id="144197"/>
    <lineage>
        <taxon>Eukaryota</taxon>
        <taxon>Metazoa</taxon>
        <taxon>Chordata</taxon>
        <taxon>Craniata</taxon>
        <taxon>Vertebrata</taxon>
        <taxon>Euteleostomi</taxon>
        <taxon>Actinopterygii</taxon>
        <taxon>Neopterygii</taxon>
        <taxon>Teleostei</taxon>
        <taxon>Neoteleostei</taxon>
        <taxon>Acanthomorphata</taxon>
        <taxon>Ovalentaria</taxon>
        <taxon>Pomacentridae</taxon>
        <taxon>Stegastes</taxon>
    </lineage>
</organism>
<name>A0A3B5ATR4_9TELE</name>
<evidence type="ECO:0000256" key="2">
    <source>
        <dbReference type="SAM" id="MobiDB-lite"/>
    </source>
</evidence>
<feature type="region of interest" description="Disordered" evidence="2">
    <location>
        <begin position="313"/>
        <end position="334"/>
    </location>
</feature>
<dbReference type="CTD" id="84330"/>
<feature type="region of interest" description="Disordered" evidence="2">
    <location>
        <begin position="222"/>
        <end position="276"/>
    </location>
</feature>
<dbReference type="PROSITE" id="PS00028">
    <property type="entry name" value="ZINC_FINGER_C2H2_1"/>
    <property type="match status" value="2"/>
</dbReference>
<dbReference type="RefSeq" id="XP_008296659.1">
    <property type="nucleotide sequence ID" value="XM_008298437.1"/>
</dbReference>
<evidence type="ECO:0000313" key="6">
    <source>
        <dbReference type="RefSeq" id="XP_008296659.1"/>
    </source>
</evidence>
<dbReference type="SMART" id="SM00355">
    <property type="entry name" value="ZnF_C2H2"/>
    <property type="match status" value="4"/>
</dbReference>
<dbReference type="InterPro" id="IPR013087">
    <property type="entry name" value="Znf_C2H2_type"/>
</dbReference>
<dbReference type="PROSITE" id="PS50157">
    <property type="entry name" value="ZINC_FINGER_C2H2_2"/>
    <property type="match status" value="1"/>
</dbReference>
<dbReference type="InterPro" id="IPR039882">
    <property type="entry name" value="ZN414"/>
</dbReference>
<proteinExistence type="predicted"/>
<evidence type="ECO:0000313" key="5">
    <source>
        <dbReference type="Proteomes" id="UP000694891"/>
    </source>
</evidence>
<dbReference type="GeneID" id="103369665"/>
<dbReference type="OrthoDB" id="8730587at2759"/>
<protein>
    <submittedName>
        <fullName evidence="4 6">Zinc finger protein 414</fullName>
    </submittedName>
</protein>
<keyword evidence="5" id="KW-1185">Reference proteome</keyword>
<feature type="compositionally biased region" description="Pro residues" evidence="2">
    <location>
        <begin position="187"/>
        <end position="204"/>
    </location>
</feature>
<dbReference type="GO" id="GO:0008270">
    <property type="term" value="F:zinc ion binding"/>
    <property type="evidence" value="ECO:0007669"/>
    <property type="project" value="UniProtKB-KW"/>
</dbReference>
<dbReference type="Proteomes" id="UP000694891">
    <property type="component" value="Unplaced"/>
</dbReference>
<gene>
    <name evidence="6" type="primary">znf414</name>
</gene>
<keyword evidence="1" id="KW-0862">Zinc</keyword>
<feature type="compositionally biased region" description="Polar residues" evidence="2">
    <location>
        <begin position="139"/>
        <end position="172"/>
    </location>
</feature>
<dbReference type="Gene3D" id="3.30.160.60">
    <property type="entry name" value="Classic Zinc Finger"/>
    <property type="match status" value="1"/>
</dbReference>
<evidence type="ECO:0000259" key="3">
    <source>
        <dbReference type="PROSITE" id="PS50157"/>
    </source>
</evidence>
<dbReference type="GeneTree" id="ENSGT00390000006876"/>
<feature type="domain" description="C2H2-type" evidence="3">
    <location>
        <begin position="295"/>
        <end position="323"/>
    </location>
</feature>
<dbReference type="Pfam" id="PF15909">
    <property type="entry name" value="zf-C2H2_8"/>
    <property type="match status" value="1"/>
</dbReference>
<feature type="compositionally biased region" description="Low complexity" evidence="2">
    <location>
        <begin position="257"/>
        <end position="270"/>
    </location>
</feature>
<feature type="region of interest" description="Disordered" evidence="2">
    <location>
        <begin position="1"/>
        <end position="22"/>
    </location>
</feature>